<dbReference type="PROSITE" id="PS50294">
    <property type="entry name" value="WD_REPEATS_REGION"/>
    <property type="match status" value="2"/>
</dbReference>
<evidence type="ECO:0000313" key="7">
    <source>
        <dbReference type="Proteomes" id="UP001609219"/>
    </source>
</evidence>
<dbReference type="PANTHER" id="PTHR19848">
    <property type="entry name" value="WD40 REPEAT PROTEIN"/>
    <property type="match status" value="1"/>
</dbReference>
<evidence type="ECO:0000256" key="3">
    <source>
        <dbReference type="PROSITE-ProRule" id="PRU00221"/>
    </source>
</evidence>
<dbReference type="RefSeq" id="WP_395125335.1">
    <property type="nucleotide sequence ID" value="NZ_JBIMSN010000116.1"/>
</dbReference>
<dbReference type="SUPFAM" id="SSF50978">
    <property type="entry name" value="WD40 repeat-like"/>
    <property type="match status" value="1"/>
</dbReference>
<dbReference type="Pfam" id="PF00400">
    <property type="entry name" value="WD40"/>
    <property type="match status" value="3"/>
</dbReference>
<accession>A0ABW7KPE7</accession>
<name>A0ABW7KPE7_9NOCA</name>
<proteinExistence type="predicted"/>
<evidence type="ECO:0000313" key="4">
    <source>
        <dbReference type="EMBL" id="MFH5231497.1"/>
    </source>
</evidence>
<dbReference type="InterPro" id="IPR015943">
    <property type="entry name" value="WD40/YVTN_repeat-like_dom_sf"/>
</dbReference>
<sequence>MIGTRTDGFIDQWPLPGPVTPSLRGRIFTLPADTAGRTALVGLAPDRDADGAILETANMLRIFDIADPRHVYERAPAMKFDGAEYLSGVAAISDDGQVAAAGTANGTVYTWDLSQPVPQRTGEPIAGATDSFVGALAMTPHGELLFAASSDSMKVTVIDRSDTSRPRPVRMLDNGDLVQLLAVSSDGQLLAVATATTINIWDLGGGVEAIHQIGTLGGFKDTISVVEFSGRLLAAGSEDKTIRLWNLTYPSATQEVAQVSGPAGAVMSSLTINTQATRMAAGIGNDQIWVWDITNPTVPTEFAVLYSYGSRVNDVAYGPNGDSFTAGGPDRTLRTWSTDPDAVTEQLCSHTAAILTRDEWTQHLPGVPFTAPCPAAAS</sequence>
<organism evidence="5 6">
    <name type="scientific">Antrihabitans spumae</name>
    <dbReference type="NCBI Taxonomy" id="3373370"/>
    <lineage>
        <taxon>Bacteria</taxon>
        <taxon>Bacillati</taxon>
        <taxon>Actinomycetota</taxon>
        <taxon>Actinomycetes</taxon>
        <taxon>Mycobacteriales</taxon>
        <taxon>Nocardiaceae</taxon>
        <taxon>Antrihabitans</taxon>
    </lineage>
</organism>
<feature type="repeat" description="WD" evidence="3">
    <location>
        <begin position="305"/>
        <end position="346"/>
    </location>
</feature>
<keyword evidence="7" id="KW-1185">Reference proteome</keyword>
<dbReference type="InterPro" id="IPR001680">
    <property type="entry name" value="WD40_rpt"/>
</dbReference>
<dbReference type="PROSITE" id="PS00678">
    <property type="entry name" value="WD_REPEATS_1"/>
    <property type="match status" value="1"/>
</dbReference>
<gene>
    <name evidence="5" type="ORF">ACHIPV_18735</name>
    <name evidence="4" type="ORF">ACHIRB_23435</name>
</gene>
<dbReference type="InterPro" id="IPR036322">
    <property type="entry name" value="WD40_repeat_dom_sf"/>
</dbReference>
<dbReference type="PANTHER" id="PTHR19848:SF8">
    <property type="entry name" value="F-BOX AND WD REPEAT DOMAIN CONTAINING 7"/>
    <property type="match status" value="1"/>
</dbReference>
<feature type="repeat" description="WD" evidence="3">
    <location>
        <begin position="216"/>
        <end position="255"/>
    </location>
</feature>
<evidence type="ECO:0000313" key="6">
    <source>
        <dbReference type="Proteomes" id="UP001609176"/>
    </source>
</evidence>
<evidence type="ECO:0000256" key="2">
    <source>
        <dbReference type="ARBA" id="ARBA00022737"/>
    </source>
</evidence>
<dbReference type="InterPro" id="IPR019775">
    <property type="entry name" value="WD40_repeat_CS"/>
</dbReference>
<dbReference type="SMART" id="SM00320">
    <property type="entry name" value="WD40"/>
    <property type="match status" value="6"/>
</dbReference>
<dbReference type="PROSITE" id="PS50082">
    <property type="entry name" value="WD_REPEATS_2"/>
    <property type="match status" value="2"/>
</dbReference>
<dbReference type="EMBL" id="JBIMSN010000116">
    <property type="protein sequence ID" value="MFH5231497.1"/>
    <property type="molecule type" value="Genomic_DNA"/>
</dbReference>
<evidence type="ECO:0000313" key="5">
    <source>
        <dbReference type="EMBL" id="MFH5243895.1"/>
    </source>
</evidence>
<protein>
    <submittedName>
        <fullName evidence="5">WD40 repeat domain-containing protein</fullName>
    </submittedName>
</protein>
<dbReference type="EMBL" id="JBIMSP010000032">
    <property type="protein sequence ID" value="MFH5243895.1"/>
    <property type="molecule type" value="Genomic_DNA"/>
</dbReference>
<dbReference type="Proteomes" id="UP001609219">
    <property type="component" value="Unassembled WGS sequence"/>
</dbReference>
<evidence type="ECO:0000256" key="1">
    <source>
        <dbReference type="ARBA" id="ARBA00022574"/>
    </source>
</evidence>
<dbReference type="Gene3D" id="2.130.10.10">
    <property type="entry name" value="YVTN repeat-like/Quinoprotein amine dehydrogenase"/>
    <property type="match status" value="2"/>
</dbReference>
<comment type="caution">
    <text evidence="5">The sequence shown here is derived from an EMBL/GenBank/DDBJ whole genome shotgun (WGS) entry which is preliminary data.</text>
</comment>
<keyword evidence="1 3" id="KW-0853">WD repeat</keyword>
<keyword evidence="2" id="KW-0677">Repeat</keyword>
<reference evidence="6 7" key="1">
    <citation type="submission" date="2024-10" db="EMBL/GenBank/DDBJ databases">
        <authorList>
            <person name="Riesco R."/>
        </authorList>
    </citation>
    <scope>NUCLEOTIDE SEQUENCE [LARGE SCALE GENOMIC DNA]</scope>
    <source>
        <strain evidence="5 6">NCIMB 15448</strain>
        <strain evidence="4 7">NCIMB 15450</strain>
    </source>
</reference>
<dbReference type="Proteomes" id="UP001609176">
    <property type="component" value="Unassembled WGS sequence"/>
</dbReference>